<evidence type="ECO:0000259" key="1">
    <source>
        <dbReference type="Pfam" id="PF14392"/>
    </source>
</evidence>
<sequence>MAEDINRLLEKLNFSEEEATKIVFTKSGSNNSKGFKAWDIGKIMSVEKVNRDVMYRVFKSIWFTKEEVNFVAIKQGVILVKFGNMDDRKKILNLSPLLFDQCLFSMLAYFKDQEVETYAFNLIPFWVRIFNIPLECMDRQVAMDVGSAIGEVIAINWHDRDGGWTKYIQLRVIIDTSKSLRKVVQFVNSEAVVSICAIKYERLPIFCYSCGLISCSTQKCDKEVDLS</sequence>
<reference evidence="2 3" key="1">
    <citation type="journal article" date="2019" name="Genome Biol. Evol.">
        <title>Insights into the evolution of the New World diploid cottons (Gossypium, subgenus Houzingenia) based on genome sequencing.</title>
        <authorList>
            <person name="Grover C.E."/>
            <person name="Arick M.A. 2nd"/>
            <person name="Thrash A."/>
            <person name="Conover J.L."/>
            <person name="Sanders W.S."/>
            <person name="Peterson D.G."/>
            <person name="Frelichowski J.E."/>
            <person name="Scheffler J.A."/>
            <person name="Scheffler B.E."/>
            <person name="Wendel J.F."/>
        </authorList>
    </citation>
    <scope>NUCLEOTIDE SEQUENCE [LARGE SCALE GENOMIC DNA]</scope>
    <source>
        <strain evidence="2">8</strain>
        <tissue evidence="2">Leaf</tissue>
    </source>
</reference>
<protein>
    <recommendedName>
        <fullName evidence="1">Zinc knuckle CX2CX4HX4C domain-containing protein</fullName>
    </recommendedName>
</protein>
<feature type="domain" description="Zinc knuckle CX2CX4HX4C" evidence="1">
    <location>
        <begin position="175"/>
        <end position="222"/>
    </location>
</feature>
<evidence type="ECO:0000313" key="2">
    <source>
        <dbReference type="EMBL" id="MBA0585916.1"/>
    </source>
</evidence>
<dbReference type="PANTHER" id="PTHR31286">
    <property type="entry name" value="GLYCINE-RICH CELL WALL STRUCTURAL PROTEIN 1.8-LIKE"/>
    <property type="match status" value="1"/>
</dbReference>
<evidence type="ECO:0000313" key="3">
    <source>
        <dbReference type="Proteomes" id="UP000593578"/>
    </source>
</evidence>
<accession>A0A7J8P9U7</accession>
<dbReference type="Proteomes" id="UP000593578">
    <property type="component" value="Unassembled WGS sequence"/>
</dbReference>
<dbReference type="InterPro" id="IPR025836">
    <property type="entry name" value="Zn_knuckle_CX2CX4HX4C"/>
</dbReference>
<gene>
    <name evidence="2" type="ORF">Gorai_016677</name>
</gene>
<proteinExistence type="predicted"/>
<dbReference type="AlphaFoldDB" id="A0A7J8P9U7"/>
<dbReference type="EMBL" id="JABEZZ010000005">
    <property type="protein sequence ID" value="MBA0585916.1"/>
    <property type="molecule type" value="Genomic_DNA"/>
</dbReference>
<dbReference type="PANTHER" id="PTHR31286:SF178">
    <property type="entry name" value="DUF4283 DOMAIN-CONTAINING PROTEIN"/>
    <property type="match status" value="1"/>
</dbReference>
<dbReference type="InterPro" id="IPR040256">
    <property type="entry name" value="At4g02000-like"/>
</dbReference>
<comment type="caution">
    <text evidence="2">The sequence shown here is derived from an EMBL/GenBank/DDBJ whole genome shotgun (WGS) entry which is preliminary data.</text>
</comment>
<dbReference type="Pfam" id="PF14392">
    <property type="entry name" value="zf-CCHC_4"/>
    <property type="match status" value="1"/>
</dbReference>
<name>A0A7J8P9U7_GOSRA</name>
<organism evidence="2 3">
    <name type="scientific">Gossypium raimondii</name>
    <name type="common">Peruvian cotton</name>
    <name type="synonym">Gossypium klotzschianum subsp. raimondii</name>
    <dbReference type="NCBI Taxonomy" id="29730"/>
    <lineage>
        <taxon>Eukaryota</taxon>
        <taxon>Viridiplantae</taxon>
        <taxon>Streptophyta</taxon>
        <taxon>Embryophyta</taxon>
        <taxon>Tracheophyta</taxon>
        <taxon>Spermatophyta</taxon>
        <taxon>Magnoliopsida</taxon>
        <taxon>eudicotyledons</taxon>
        <taxon>Gunneridae</taxon>
        <taxon>Pentapetalae</taxon>
        <taxon>rosids</taxon>
        <taxon>malvids</taxon>
        <taxon>Malvales</taxon>
        <taxon>Malvaceae</taxon>
        <taxon>Malvoideae</taxon>
        <taxon>Gossypium</taxon>
    </lineage>
</organism>